<evidence type="ECO:0000256" key="1">
    <source>
        <dbReference type="ARBA" id="ARBA00001936"/>
    </source>
</evidence>
<dbReference type="Pfam" id="PF00390">
    <property type="entry name" value="malic"/>
    <property type="match status" value="1"/>
</dbReference>
<dbReference type="KEGG" id="tmc:LMI_2782"/>
<comment type="cofactor">
    <cofactor evidence="1">
        <name>Mn(2+)</name>
        <dbReference type="ChEBI" id="CHEBI:29035"/>
    </cofactor>
</comment>
<feature type="binding site" evidence="7">
    <location>
        <position position="467"/>
    </location>
    <ligand>
        <name>(S)-malate</name>
        <dbReference type="ChEBI" id="CHEBI:15589"/>
    </ligand>
</feature>
<sequence length="571" mass="63830">MDYEQHIDKNGNPYFEVSTSDYKLILNPLLNKGTGFSNKEREHFKLFGLLPPEESTIVEQRNRSYKAFKSKETDLDKYIYLRDLQDSNETLYYSLLCEHITEMMPIVYTPTVGDACTNFSHIYRRPRGIFVAYPYRDRIDQILANPRFDQVKAIVVSDGERILGLGDQGAGGMGIPIGKLALYCACSGIHPSATLPVLLDTGTNNPELIKDPLYLGWRHERVRGKDYDDFVDAFVIALKKRFPHILLQWEDFALQNATRLLEKYRDQLCTFNDDVQGTAAIATGTLFAAVQVTGIPLTEQRIVILGAGTAGCGIAELIVHAMMEDGLSEQEARDHIFMVDRDGLLIEGMKNLLPFQQKLLKSKDIVANWHLENSNIISLKDVIKNLHPNALLGVSGQPGLFTEDLIREMAAHVKQPIIMPLSNPITHSEAKPSDLMIWTDNRAVIGTGSPFGNIVKNGQLFRVDQTNNVYIFPGMGLGLIAGKVKKVTDKMFMAAAKALADCSPAKGDPNANLLPPLTQVRDISFKVATAVLKEAIKSDLADDLSDQEIEECIQRHVWKPEYVPYIPKVKE</sequence>
<dbReference type="PATRIC" id="fig|451.8.peg.701"/>
<organism evidence="12 14">
    <name type="scientific">Legionella micdadei</name>
    <name type="common">Tatlockia micdadei</name>
    <dbReference type="NCBI Taxonomy" id="451"/>
    <lineage>
        <taxon>Bacteria</taxon>
        <taxon>Pseudomonadati</taxon>
        <taxon>Pseudomonadota</taxon>
        <taxon>Gammaproteobacteria</taxon>
        <taxon>Legionellales</taxon>
        <taxon>Legionellaceae</taxon>
        <taxon>Legionella</taxon>
    </lineage>
</organism>
<dbReference type="InterPro" id="IPR012302">
    <property type="entry name" value="Malic_NAD-bd"/>
</dbReference>
<keyword evidence="4 12" id="KW-0560">Oxidoreductase</keyword>
<keyword evidence="5" id="KW-0520">NAD</keyword>
<reference evidence="12" key="2">
    <citation type="submission" date="2014-09" db="EMBL/GenBank/DDBJ databases">
        <authorList>
            <person name="GOMEZ-VALERO Laura"/>
        </authorList>
    </citation>
    <scope>NUCLEOTIDE SEQUENCE</scope>
    <source>
        <strain evidence="12">ATCC33218</strain>
    </source>
</reference>
<dbReference type="EC" id="1.1.1.38" evidence="12"/>
<dbReference type="PIRSF" id="PIRSF000106">
    <property type="entry name" value="ME"/>
    <property type="match status" value="1"/>
</dbReference>
<dbReference type="PROSITE" id="PS00331">
    <property type="entry name" value="MALIC_ENZYMES"/>
    <property type="match status" value="1"/>
</dbReference>
<evidence type="ECO:0000259" key="10">
    <source>
        <dbReference type="SMART" id="SM00919"/>
    </source>
</evidence>
<evidence type="ECO:0000259" key="11">
    <source>
        <dbReference type="SMART" id="SM01274"/>
    </source>
</evidence>
<dbReference type="PRINTS" id="PR00072">
    <property type="entry name" value="MALOXRDTASE"/>
</dbReference>
<dbReference type="GO" id="GO:0051287">
    <property type="term" value="F:NAD binding"/>
    <property type="evidence" value="ECO:0007669"/>
    <property type="project" value="InterPro"/>
</dbReference>
<dbReference type="AlphaFoldDB" id="A0A098GHR9"/>
<dbReference type="SUPFAM" id="SSF51735">
    <property type="entry name" value="NAD(P)-binding Rossmann-fold domains"/>
    <property type="match status" value="1"/>
</dbReference>
<dbReference type="Gene3D" id="3.40.50.10380">
    <property type="entry name" value="Malic enzyme, N-terminal domain"/>
    <property type="match status" value="1"/>
</dbReference>
<dbReference type="PANTHER" id="PTHR23406:SF34">
    <property type="entry name" value="NAD-DEPENDENT MALIC ENZYME, MITOCHONDRIAL"/>
    <property type="match status" value="1"/>
</dbReference>
<dbReference type="Proteomes" id="UP000182998">
    <property type="component" value="Unassembled WGS sequence"/>
</dbReference>
<dbReference type="GO" id="GO:0005829">
    <property type="term" value="C:cytosol"/>
    <property type="evidence" value="ECO:0007669"/>
    <property type="project" value="TreeGrafter"/>
</dbReference>
<feature type="domain" description="Malic enzyme N-terminal" evidence="11">
    <location>
        <begin position="85"/>
        <end position="265"/>
    </location>
</feature>
<reference evidence="14" key="1">
    <citation type="submission" date="2014-09" db="EMBL/GenBank/DDBJ databases">
        <authorList>
            <person name="Gomez-Valero L."/>
        </authorList>
    </citation>
    <scope>NUCLEOTIDE SEQUENCE [LARGE SCALE GENOMIC DNA]</scope>
    <source>
        <strain evidence="14">ATCC33218</strain>
    </source>
</reference>
<dbReference type="GO" id="GO:0006108">
    <property type="term" value="P:malate metabolic process"/>
    <property type="evidence" value="ECO:0007669"/>
    <property type="project" value="TreeGrafter"/>
</dbReference>
<keyword evidence="3 8" id="KW-0479">Metal-binding</keyword>
<evidence type="ECO:0000256" key="7">
    <source>
        <dbReference type="PIRSR" id="PIRSR000106-2"/>
    </source>
</evidence>
<accession>A0A098GHR9</accession>
<dbReference type="SMART" id="SM00919">
    <property type="entry name" value="Malic_M"/>
    <property type="match status" value="1"/>
</dbReference>
<evidence type="ECO:0000313" key="15">
    <source>
        <dbReference type="Proteomes" id="UP000182998"/>
    </source>
</evidence>
<dbReference type="InterPro" id="IPR015884">
    <property type="entry name" value="Malic_enzyme_CS"/>
</dbReference>
<feature type="active site" description="Proton acceptor" evidence="6">
    <location>
        <position position="179"/>
    </location>
</feature>
<dbReference type="GO" id="GO:0004470">
    <property type="term" value="F:malic enzyme activity"/>
    <property type="evidence" value="ECO:0007669"/>
    <property type="project" value="InterPro"/>
</dbReference>
<dbReference type="GO" id="GO:0046872">
    <property type="term" value="F:metal ion binding"/>
    <property type="evidence" value="ECO:0007669"/>
    <property type="project" value="UniProtKB-KW"/>
</dbReference>
<evidence type="ECO:0000256" key="9">
    <source>
        <dbReference type="RuleBase" id="RU003427"/>
    </source>
</evidence>
<dbReference type="NCBIfam" id="NF010052">
    <property type="entry name" value="PRK13529.1"/>
    <property type="match status" value="1"/>
</dbReference>
<evidence type="ECO:0000313" key="12">
    <source>
        <dbReference type="EMBL" id="CEG62033.1"/>
    </source>
</evidence>
<evidence type="ECO:0000256" key="3">
    <source>
        <dbReference type="ARBA" id="ARBA00022723"/>
    </source>
</evidence>
<evidence type="ECO:0000313" key="13">
    <source>
        <dbReference type="EMBL" id="SCY77561.1"/>
    </source>
</evidence>
<proteinExistence type="inferred from homology"/>
<dbReference type="GO" id="GO:0016616">
    <property type="term" value="F:oxidoreductase activity, acting on the CH-OH group of donors, NAD or NADP as acceptor"/>
    <property type="evidence" value="ECO:0007669"/>
    <property type="project" value="InterPro"/>
</dbReference>
<dbReference type="InterPro" id="IPR036291">
    <property type="entry name" value="NAD(P)-bd_dom_sf"/>
</dbReference>
<dbReference type="PANTHER" id="PTHR23406">
    <property type="entry name" value="MALIC ENZYME-RELATED"/>
    <property type="match status" value="1"/>
</dbReference>
<dbReference type="EMBL" id="LN614830">
    <property type="protein sequence ID" value="CEG62033.1"/>
    <property type="molecule type" value="Genomic_DNA"/>
</dbReference>
<evidence type="ECO:0000256" key="8">
    <source>
        <dbReference type="PIRSR" id="PIRSR000106-3"/>
    </source>
</evidence>
<feature type="binding site" evidence="7">
    <location>
        <position position="161"/>
    </location>
    <ligand>
        <name>(S)-malate</name>
        <dbReference type="ChEBI" id="CHEBI:15589"/>
    </ligand>
</feature>
<dbReference type="OrthoDB" id="3314528at2"/>
<feature type="binding site" evidence="8">
    <location>
        <position position="274"/>
    </location>
    <ligand>
        <name>a divalent metal cation</name>
        <dbReference type="ChEBI" id="CHEBI:60240"/>
    </ligand>
</feature>
<evidence type="ECO:0000256" key="2">
    <source>
        <dbReference type="ARBA" id="ARBA00008785"/>
    </source>
</evidence>
<dbReference type="InterPro" id="IPR037062">
    <property type="entry name" value="Malic_N_dom_sf"/>
</dbReference>
<dbReference type="RefSeq" id="WP_045100167.1">
    <property type="nucleotide sequence ID" value="NZ_CP020614.1"/>
</dbReference>
<reference evidence="13 15" key="3">
    <citation type="submission" date="2016-10" db="EMBL/GenBank/DDBJ databases">
        <authorList>
            <person name="Varghese N."/>
            <person name="Submissions S."/>
        </authorList>
    </citation>
    <scope>NUCLEOTIDE SEQUENCE [LARGE SCALE GENOMIC DNA]</scope>
    <source>
        <strain evidence="13 15">ATCC 33218</strain>
    </source>
</reference>
<evidence type="ECO:0000256" key="4">
    <source>
        <dbReference type="ARBA" id="ARBA00023002"/>
    </source>
</evidence>
<dbReference type="Proteomes" id="UP000032414">
    <property type="component" value="Chromosome I"/>
</dbReference>
<feature type="domain" description="Malic enzyme NAD-binding" evidence="10">
    <location>
        <begin position="275"/>
        <end position="536"/>
    </location>
</feature>
<feature type="binding site" evidence="8">
    <location>
        <position position="251"/>
    </location>
    <ligand>
        <name>a divalent metal cation</name>
        <dbReference type="ChEBI" id="CHEBI:60240"/>
    </ligand>
</feature>
<feature type="binding site" evidence="7">
    <location>
        <position position="423"/>
    </location>
    <ligand>
        <name>(S)-malate</name>
        <dbReference type="ChEBI" id="CHEBI:15589"/>
    </ligand>
</feature>
<dbReference type="HOGENOM" id="CLU_011405_5_2_6"/>
<dbReference type="CDD" id="cd05312">
    <property type="entry name" value="NAD_bind_1_malic_enz"/>
    <property type="match status" value="1"/>
</dbReference>
<comment type="similarity">
    <text evidence="2 9">Belongs to the malic enzymes family.</text>
</comment>
<protein>
    <submittedName>
        <fullName evidence="12 13">NAD-dependent malic enzyme</fullName>
        <ecNumber evidence="12">1.1.1.38</ecNumber>
    </submittedName>
</protein>
<dbReference type="InterPro" id="IPR046346">
    <property type="entry name" value="Aminoacid_DH-like_N_sf"/>
</dbReference>
<gene>
    <name evidence="12" type="primary">sfcA</name>
    <name evidence="12" type="ORF">LMI_2782</name>
    <name evidence="13" type="ORF">SAMN02982997_02873</name>
</gene>
<evidence type="ECO:0000256" key="5">
    <source>
        <dbReference type="ARBA" id="ARBA00023027"/>
    </source>
</evidence>
<dbReference type="Gene3D" id="3.40.50.720">
    <property type="entry name" value="NAD(P)-binding Rossmann-like Domain"/>
    <property type="match status" value="1"/>
</dbReference>
<feature type="active site" description="Proton donor" evidence="6">
    <location>
        <position position="108"/>
    </location>
</feature>
<feature type="binding site" evidence="8">
    <location>
        <position position="250"/>
    </location>
    <ligand>
        <name>a divalent metal cation</name>
        <dbReference type="ChEBI" id="CHEBI:60240"/>
    </ligand>
</feature>
<dbReference type="InterPro" id="IPR001891">
    <property type="entry name" value="Malic_OxRdtase"/>
</dbReference>
<comment type="cofactor">
    <cofactor evidence="8">
        <name>Mg(2+)</name>
        <dbReference type="ChEBI" id="CHEBI:18420"/>
    </cofactor>
    <cofactor evidence="8">
        <name>Mn(2+)</name>
        <dbReference type="ChEBI" id="CHEBI:29035"/>
    </cofactor>
    <text evidence="8">Divalent metal cations. Prefers magnesium or manganese.</text>
</comment>
<name>A0A098GHR9_LEGMI</name>
<dbReference type="EMBL" id="FMVN01000018">
    <property type="protein sequence ID" value="SCY77561.1"/>
    <property type="molecule type" value="Genomic_DNA"/>
</dbReference>
<keyword evidence="15" id="KW-1185">Reference proteome</keyword>
<dbReference type="STRING" id="451.B6N58_02315"/>
<dbReference type="InterPro" id="IPR012301">
    <property type="entry name" value="Malic_N_dom"/>
</dbReference>
<dbReference type="SUPFAM" id="SSF53223">
    <property type="entry name" value="Aminoacid dehydrogenase-like, N-terminal domain"/>
    <property type="match status" value="1"/>
</dbReference>
<evidence type="ECO:0000313" key="14">
    <source>
        <dbReference type="Proteomes" id="UP000032414"/>
    </source>
</evidence>
<dbReference type="FunFam" id="3.40.50.10380:FF:000001">
    <property type="entry name" value="NAD-dependent malic enzyme"/>
    <property type="match status" value="1"/>
</dbReference>
<evidence type="ECO:0000256" key="6">
    <source>
        <dbReference type="PIRSR" id="PIRSR000106-1"/>
    </source>
</evidence>
<dbReference type="SMART" id="SM01274">
    <property type="entry name" value="malic"/>
    <property type="match status" value="1"/>
</dbReference>
<dbReference type="Pfam" id="PF03949">
    <property type="entry name" value="Malic_M"/>
    <property type="match status" value="1"/>
</dbReference>